<dbReference type="OrthoDB" id="1424968at2759"/>
<dbReference type="PANTHER" id="PTHR31744:SF92">
    <property type="entry name" value="NAC DOMAIN-CONTAINING PROTEIN 87"/>
    <property type="match status" value="1"/>
</dbReference>
<dbReference type="RefSeq" id="XP_004489720.1">
    <property type="nucleotide sequence ID" value="XM_004489663.3"/>
</dbReference>
<evidence type="ECO:0000259" key="6">
    <source>
        <dbReference type="PROSITE" id="PS51005"/>
    </source>
</evidence>
<dbReference type="KEGG" id="cam:101514407"/>
<reference evidence="7" key="1">
    <citation type="journal article" date="2013" name="Nat. Biotechnol.">
        <title>Draft genome sequence of chickpea (Cicer arietinum) provides a resource for trait improvement.</title>
        <authorList>
            <person name="Varshney R.K."/>
            <person name="Song C."/>
            <person name="Saxena R.K."/>
            <person name="Azam S."/>
            <person name="Yu S."/>
            <person name="Sharpe A.G."/>
            <person name="Cannon S."/>
            <person name="Baek J."/>
            <person name="Rosen B.D."/>
            <person name="Tar'an B."/>
            <person name="Millan T."/>
            <person name="Zhang X."/>
            <person name="Ramsay L.D."/>
            <person name="Iwata A."/>
            <person name="Wang Y."/>
            <person name="Nelson W."/>
            <person name="Farmer A.D."/>
            <person name="Gaur P.M."/>
            <person name="Soderlund C."/>
            <person name="Penmetsa R.V."/>
            <person name="Xu C."/>
            <person name="Bharti A.K."/>
            <person name="He W."/>
            <person name="Winter P."/>
            <person name="Zhao S."/>
            <person name="Hane J.K."/>
            <person name="Carrasquilla-Garcia N."/>
            <person name="Condie J.A."/>
            <person name="Upadhyaya H.D."/>
            <person name="Luo M.C."/>
            <person name="Thudi M."/>
            <person name="Gowda C.L."/>
            <person name="Singh N.P."/>
            <person name="Lichtenzveig J."/>
            <person name="Gali K.K."/>
            <person name="Rubio J."/>
            <person name="Nadarajan N."/>
            <person name="Dolezel J."/>
            <person name="Bansal K.C."/>
            <person name="Xu X."/>
            <person name="Edwards D."/>
            <person name="Zhang G."/>
            <person name="Kahl G."/>
            <person name="Gil J."/>
            <person name="Singh K.B."/>
            <person name="Datta S.K."/>
            <person name="Jackson S.A."/>
            <person name="Wang J."/>
            <person name="Cook D.R."/>
        </authorList>
    </citation>
    <scope>NUCLEOTIDE SEQUENCE [LARGE SCALE GENOMIC DNA]</scope>
    <source>
        <strain evidence="7">cv. CDC Frontier</strain>
    </source>
</reference>
<proteinExistence type="predicted"/>
<dbReference type="GO" id="GO:0005634">
    <property type="term" value="C:nucleus"/>
    <property type="evidence" value="ECO:0007669"/>
    <property type="project" value="UniProtKB-ARBA"/>
</dbReference>
<evidence type="ECO:0000256" key="4">
    <source>
        <dbReference type="ARBA" id="ARBA00023242"/>
    </source>
</evidence>
<dbReference type="STRING" id="3827.A0A1S2XI62"/>
<gene>
    <name evidence="8" type="primary">NAC14</name>
</gene>
<keyword evidence="2" id="KW-0238">DNA-binding</keyword>
<dbReference type="PROSITE" id="PS51005">
    <property type="entry name" value="NAC"/>
    <property type="match status" value="1"/>
</dbReference>
<dbReference type="PaxDb" id="3827-XP_004489720.1"/>
<dbReference type="FunFam" id="2.170.150.80:FF:000006">
    <property type="entry name" value="NAC domain-containing protein 100-like"/>
    <property type="match status" value="1"/>
</dbReference>
<reference evidence="8" key="2">
    <citation type="submission" date="2025-08" db="UniProtKB">
        <authorList>
            <consortium name="RefSeq"/>
        </authorList>
    </citation>
    <scope>IDENTIFICATION</scope>
    <source>
        <tissue evidence="8">Etiolated seedlings</tissue>
    </source>
</reference>
<dbReference type="SUPFAM" id="SSF101941">
    <property type="entry name" value="NAC domain"/>
    <property type="match status" value="1"/>
</dbReference>
<evidence type="ECO:0000313" key="7">
    <source>
        <dbReference type="Proteomes" id="UP000087171"/>
    </source>
</evidence>
<dbReference type="Gene3D" id="2.170.150.80">
    <property type="entry name" value="NAC domain"/>
    <property type="match status" value="1"/>
</dbReference>
<protein>
    <submittedName>
        <fullName evidence="8">NAC domain-containing protein 87</fullName>
    </submittedName>
</protein>
<dbReference type="GO" id="GO:0000976">
    <property type="term" value="F:transcription cis-regulatory region binding"/>
    <property type="evidence" value="ECO:0007669"/>
    <property type="project" value="UniProtKB-ARBA"/>
</dbReference>
<dbReference type="GeneID" id="101514407"/>
<feature type="compositionally biased region" description="Low complexity" evidence="5">
    <location>
        <begin position="205"/>
        <end position="217"/>
    </location>
</feature>
<keyword evidence="7" id="KW-1185">Reference proteome</keyword>
<evidence type="ECO:0000313" key="8">
    <source>
        <dbReference type="RefSeq" id="XP_004489720.1"/>
    </source>
</evidence>
<dbReference type="PANTHER" id="PTHR31744">
    <property type="entry name" value="PROTEIN CUP-SHAPED COTYLEDON 2-RELATED"/>
    <property type="match status" value="1"/>
</dbReference>
<keyword evidence="3" id="KW-0804">Transcription</keyword>
<dbReference type="Pfam" id="PF02365">
    <property type="entry name" value="NAM"/>
    <property type="match status" value="1"/>
</dbReference>
<evidence type="ECO:0000256" key="3">
    <source>
        <dbReference type="ARBA" id="ARBA00023163"/>
    </source>
</evidence>
<accession>A0A1S2XI62</accession>
<evidence type="ECO:0000256" key="2">
    <source>
        <dbReference type="ARBA" id="ARBA00023125"/>
    </source>
</evidence>
<dbReference type="GO" id="GO:0006355">
    <property type="term" value="P:regulation of DNA-templated transcription"/>
    <property type="evidence" value="ECO:0007669"/>
    <property type="project" value="InterPro"/>
</dbReference>
<keyword evidence="4" id="KW-0539">Nucleus</keyword>
<organism evidence="7 8">
    <name type="scientific">Cicer arietinum</name>
    <name type="common">Chickpea</name>
    <name type="synonym">Garbanzo</name>
    <dbReference type="NCBI Taxonomy" id="3827"/>
    <lineage>
        <taxon>Eukaryota</taxon>
        <taxon>Viridiplantae</taxon>
        <taxon>Streptophyta</taxon>
        <taxon>Embryophyta</taxon>
        <taxon>Tracheophyta</taxon>
        <taxon>Spermatophyta</taxon>
        <taxon>Magnoliopsida</taxon>
        <taxon>eudicotyledons</taxon>
        <taxon>Gunneridae</taxon>
        <taxon>Pentapetalae</taxon>
        <taxon>rosids</taxon>
        <taxon>fabids</taxon>
        <taxon>Fabales</taxon>
        <taxon>Fabaceae</taxon>
        <taxon>Papilionoideae</taxon>
        <taxon>50 kb inversion clade</taxon>
        <taxon>NPAAA clade</taxon>
        <taxon>Hologalegina</taxon>
        <taxon>IRL clade</taxon>
        <taxon>Cicereae</taxon>
        <taxon>Cicer</taxon>
    </lineage>
</organism>
<feature type="region of interest" description="Disordered" evidence="5">
    <location>
        <begin position="205"/>
        <end position="228"/>
    </location>
</feature>
<feature type="domain" description="NAC" evidence="6">
    <location>
        <begin position="16"/>
        <end position="168"/>
    </location>
</feature>
<sequence length="365" mass="41631">MDEPIVLNKVDESLDLPPGFRFHPTDDEIITCYLINKVLNSNFSATAIGEADLNKCEPWDLPKMAKMGEKDWYFFCQRDRKYPTGTRTNRATESGYWKATGKDKEIYKGKSNQLVGMKKTLVFYKGRAPKGEKTNWVMHEFRLDGKFATCNLPKDSKDEWVVSRIFNKSNTEIKKNSFSNLLRINSLSDDLLDFSSLPPLVDPPFSNTINSPPSSSSKPPPNGNYFPSYLINNNIQNQIPSYNIATNQENTFSHQPQNQIQIQNSSSQLQQNMLSNYSYNMQQGNHNNTYIYGLDNKECKMEQFSTNNSMVSVSQDTCLSNDINTDTSSVVSKQEIGRNTTLYEDFECPSSIGPLSNFESLWNDY</sequence>
<dbReference type="InterPro" id="IPR036093">
    <property type="entry name" value="NAC_dom_sf"/>
</dbReference>
<dbReference type="eggNOG" id="ENOG502QSPY">
    <property type="taxonomic scope" value="Eukaryota"/>
</dbReference>
<keyword evidence="1" id="KW-0805">Transcription regulation</keyword>
<dbReference type="AlphaFoldDB" id="A0A1S2XI62"/>
<evidence type="ECO:0000256" key="1">
    <source>
        <dbReference type="ARBA" id="ARBA00023015"/>
    </source>
</evidence>
<evidence type="ECO:0000256" key="5">
    <source>
        <dbReference type="SAM" id="MobiDB-lite"/>
    </source>
</evidence>
<dbReference type="InterPro" id="IPR003441">
    <property type="entry name" value="NAC-dom"/>
</dbReference>
<name>A0A1S2XI62_CICAR</name>
<dbReference type="Proteomes" id="UP000087171">
    <property type="component" value="Chromosome Ca2"/>
</dbReference>